<dbReference type="GO" id="GO:0003677">
    <property type="term" value="F:DNA binding"/>
    <property type="evidence" value="ECO:0007669"/>
    <property type="project" value="InterPro"/>
</dbReference>
<dbReference type="PROSITE" id="PS51702">
    <property type="entry name" value="HTH_MU"/>
    <property type="match status" value="1"/>
</dbReference>
<evidence type="ECO:0000259" key="1">
    <source>
        <dbReference type="PROSITE" id="PS51702"/>
    </source>
</evidence>
<evidence type="ECO:0000313" key="2">
    <source>
        <dbReference type="EMBL" id="PWC25840.1"/>
    </source>
</evidence>
<keyword evidence="5" id="KW-1185">Reference proteome</keyword>
<dbReference type="SUPFAM" id="SSF46955">
    <property type="entry name" value="Putative DNA-binding domain"/>
    <property type="match status" value="1"/>
</dbReference>
<reference evidence="3 5" key="2">
    <citation type="submission" date="2018-11" db="EMBL/GenBank/DDBJ databases">
        <title>Genome sequences of Brenneria nigrifluens and Brenneria rubrifaciens.</title>
        <authorList>
            <person name="Poret-Peterson A.T."/>
            <person name="McClean A.E."/>
            <person name="Kluepfel D.A."/>
        </authorList>
    </citation>
    <scope>NUCLEOTIDE SEQUENCE [LARGE SCALE GENOMIC DNA]</scope>
    <source>
        <strain evidence="3 5">ATCC 13028</strain>
    </source>
</reference>
<dbReference type="AlphaFoldDB" id="A0A2U1UW51"/>
<dbReference type="InterPro" id="IPR036388">
    <property type="entry name" value="WH-like_DNA-bd_sf"/>
</dbReference>
<dbReference type="Proteomes" id="UP000303847">
    <property type="component" value="Chromosome"/>
</dbReference>
<sequence length="134" mass="14821">MTKNTNSSTESAMSAGQVIDGQTWLTAEEFVGMEGMPGTAKGARLRLEKLAELHPEIKRKRTRGKGFVYHISAAGMSLKSEREAVQLTVDEKLNLWIQLFKTMSPSSRDKLLQQALNQVAEDLSAVQKIAVDDE</sequence>
<dbReference type="RefSeq" id="WP_009114104.1">
    <property type="nucleotide sequence ID" value="NZ_CP034036.1"/>
</dbReference>
<organism evidence="2 4">
    <name type="scientific">Brenneria nigrifluens DSM 30175 = ATCC 13028</name>
    <dbReference type="NCBI Taxonomy" id="1121120"/>
    <lineage>
        <taxon>Bacteria</taxon>
        <taxon>Pseudomonadati</taxon>
        <taxon>Pseudomonadota</taxon>
        <taxon>Gammaproteobacteria</taxon>
        <taxon>Enterobacterales</taxon>
        <taxon>Pectobacteriaceae</taxon>
        <taxon>Brenneria</taxon>
    </lineage>
</organism>
<dbReference type="InterPro" id="IPR003314">
    <property type="entry name" value="Mu-type_HTH"/>
</dbReference>
<reference evidence="2 4" key="1">
    <citation type="submission" date="2018-04" db="EMBL/GenBank/DDBJ databases">
        <title>Brenneria corticis sp.nov.</title>
        <authorList>
            <person name="Li Y."/>
        </authorList>
    </citation>
    <scope>NUCLEOTIDE SEQUENCE [LARGE SCALE GENOMIC DNA]</scope>
    <source>
        <strain evidence="2 4">LMG 2694</strain>
    </source>
</reference>
<dbReference type="InterPro" id="IPR009061">
    <property type="entry name" value="DNA-bd_dom_put_sf"/>
</dbReference>
<evidence type="ECO:0000313" key="3">
    <source>
        <dbReference type="EMBL" id="QCR05776.1"/>
    </source>
</evidence>
<proteinExistence type="predicted"/>
<name>A0A2U1UW51_9GAMM</name>
<dbReference type="EMBL" id="CP034036">
    <property type="protein sequence ID" value="QCR05776.1"/>
    <property type="molecule type" value="Genomic_DNA"/>
</dbReference>
<evidence type="ECO:0000313" key="5">
    <source>
        <dbReference type="Proteomes" id="UP000303847"/>
    </source>
</evidence>
<evidence type="ECO:0000313" key="4">
    <source>
        <dbReference type="Proteomes" id="UP000295985"/>
    </source>
</evidence>
<dbReference type="OrthoDB" id="6627167at2"/>
<feature type="domain" description="HTH Mu-type" evidence="1">
    <location>
        <begin position="21"/>
        <end position="90"/>
    </location>
</feature>
<accession>A0A2U1UW51</accession>
<dbReference type="Proteomes" id="UP000295985">
    <property type="component" value="Unassembled WGS sequence"/>
</dbReference>
<dbReference type="EMBL" id="QDKK01000001">
    <property type="protein sequence ID" value="PWC25840.1"/>
    <property type="molecule type" value="Genomic_DNA"/>
</dbReference>
<dbReference type="Gene3D" id="1.10.10.10">
    <property type="entry name" value="Winged helix-like DNA-binding domain superfamily/Winged helix DNA-binding domain"/>
    <property type="match status" value="1"/>
</dbReference>
<protein>
    <recommendedName>
        <fullName evidence="1">HTH Mu-type domain-containing protein</fullName>
    </recommendedName>
</protein>
<gene>
    <name evidence="2" type="ORF">DDT54_00445</name>
    <name evidence="3" type="ORF">EH206_17270</name>
</gene>